<feature type="non-terminal residue" evidence="2">
    <location>
        <position position="73"/>
    </location>
</feature>
<dbReference type="EMBL" id="OV170222">
    <property type="protein sequence ID" value="CAH0720849.1"/>
    <property type="molecule type" value="Genomic_DNA"/>
</dbReference>
<feature type="region of interest" description="Disordered" evidence="1">
    <location>
        <begin position="1"/>
        <end position="32"/>
    </location>
</feature>
<evidence type="ECO:0000256" key="1">
    <source>
        <dbReference type="SAM" id="MobiDB-lite"/>
    </source>
</evidence>
<evidence type="ECO:0000313" key="2">
    <source>
        <dbReference type="EMBL" id="CAH0720849.1"/>
    </source>
</evidence>
<protein>
    <submittedName>
        <fullName evidence="2">Uncharacterized protein</fullName>
    </submittedName>
</protein>
<proteinExistence type="predicted"/>
<dbReference type="AlphaFoldDB" id="A0A8J9Y6L2"/>
<gene>
    <name evidence="2" type="ORF">BINO364_LOCUS7024</name>
</gene>
<dbReference type="OrthoDB" id="10528959at2759"/>
<name>A0A8J9Y6L2_9NEOP</name>
<accession>A0A8J9Y6L2</accession>
<evidence type="ECO:0000313" key="3">
    <source>
        <dbReference type="Proteomes" id="UP000838878"/>
    </source>
</evidence>
<organism evidence="2 3">
    <name type="scientific">Brenthis ino</name>
    <name type="common">lesser marbled fritillary</name>
    <dbReference type="NCBI Taxonomy" id="405034"/>
    <lineage>
        <taxon>Eukaryota</taxon>
        <taxon>Metazoa</taxon>
        <taxon>Ecdysozoa</taxon>
        <taxon>Arthropoda</taxon>
        <taxon>Hexapoda</taxon>
        <taxon>Insecta</taxon>
        <taxon>Pterygota</taxon>
        <taxon>Neoptera</taxon>
        <taxon>Endopterygota</taxon>
        <taxon>Lepidoptera</taxon>
        <taxon>Glossata</taxon>
        <taxon>Ditrysia</taxon>
        <taxon>Papilionoidea</taxon>
        <taxon>Nymphalidae</taxon>
        <taxon>Heliconiinae</taxon>
        <taxon>Argynnini</taxon>
        <taxon>Brenthis</taxon>
    </lineage>
</organism>
<keyword evidence="3" id="KW-1185">Reference proteome</keyword>
<reference evidence="2" key="1">
    <citation type="submission" date="2021-12" db="EMBL/GenBank/DDBJ databases">
        <authorList>
            <person name="Martin H S."/>
        </authorList>
    </citation>
    <scope>NUCLEOTIDE SEQUENCE</scope>
</reference>
<sequence length="73" mass="8170">MWLQPKVRSNNSAPGVARPAHVLAAPRRSARRDRHAVFPRGPHVCLACLHIGLQLIVFDQTRCNSSRKSAILY</sequence>
<dbReference type="Proteomes" id="UP000838878">
    <property type="component" value="Chromosome 2"/>
</dbReference>